<dbReference type="RefSeq" id="WP_111477901.1">
    <property type="nucleotide sequence ID" value="NZ_QHKM01000002.1"/>
</dbReference>
<evidence type="ECO:0000313" key="1">
    <source>
        <dbReference type="EMBL" id="RAK68288.1"/>
    </source>
</evidence>
<comment type="caution">
    <text evidence="1">The sequence shown here is derived from an EMBL/GenBank/DDBJ whole genome shotgun (WGS) entry which is preliminary data.</text>
</comment>
<name>A0A328BTC9_9BACT</name>
<gene>
    <name evidence="1" type="ORF">DLM85_09690</name>
</gene>
<dbReference type="AlphaFoldDB" id="A0A328BTC9"/>
<evidence type="ECO:0008006" key="3">
    <source>
        <dbReference type="Google" id="ProtNLM"/>
    </source>
</evidence>
<evidence type="ECO:0000313" key="2">
    <source>
        <dbReference type="Proteomes" id="UP000248553"/>
    </source>
</evidence>
<reference evidence="2" key="1">
    <citation type="submission" date="2018-05" db="EMBL/GenBank/DDBJ databases">
        <authorList>
            <person name="Nie L."/>
        </authorList>
    </citation>
    <scope>NUCLEOTIDE SEQUENCE [LARGE SCALE GENOMIC DNA]</scope>
    <source>
        <strain evidence="2">NL</strain>
    </source>
</reference>
<dbReference type="EMBL" id="QHKM01000002">
    <property type="protein sequence ID" value="RAK68288.1"/>
    <property type="molecule type" value="Genomic_DNA"/>
</dbReference>
<keyword evidence="2" id="KW-1185">Reference proteome</keyword>
<accession>A0A328BTC9</accession>
<dbReference type="OrthoDB" id="893408at2"/>
<dbReference type="Proteomes" id="UP000248553">
    <property type="component" value="Unassembled WGS sequence"/>
</dbReference>
<proteinExistence type="predicted"/>
<sequence length="131" mass="15310">MALRLLHQDAVISIAYDYTNDWLYADWQAEQDSFSVQAGALKMLELLRQERARKVLNDNRRVQTIWADASEWGGRVWFPLMAEAGLEYFAWVYSPNVYSRLSTDLTLQHTRKPVVMTFDSMDTASAWLRQM</sequence>
<protein>
    <recommendedName>
        <fullName evidence="3">STAS/SEC14 domain-containing protein</fullName>
    </recommendedName>
</protein>
<organism evidence="1 2">
    <name type="scientific">Hymenobacter edaphi</name>
    <dbReference type="NCBI Taxonomy" id="2211146"/>
    <lineage>
        <taxon>Bacteria</taxon>
        <taxon>Pseudomonadati</taxon>
        <taxon>Bacteroidota</taxon>
        <taxon>Cytophagia</taxon>
        <taxon>Cytophagales</taxon>
        <taxon>Hymenobacteraceae</taxon>
        <taxon>Hymenobacter</taxon>
    </lineage>
</organism>